<evidence type="ECO:0000256" key="3">
    <source>
        <dbReference type="SAM" id="Phobius"/>
    </source>
</evidence>
<reference evidence="4 5" key="1">
    <citation type="journal article" date="2015" name="Sci. Rep.">
        <title>Genome of the facultative scuticociliatosis pathogen Pseudocohnilembus persalinus provides insight into its virulence through horizontal gene transfer.</title>
        <authorList>
            <person name="Xiong J."/>
            <person name="Wang G."/>
            <person name="Cheng J."/>
            <person name="Tian M."/>
            <person name="Pan X."/>
            <person name="Warren A."/>
            <person name="Jiang C."/>
            <person name="Yuan D."/>
            <person name="Miao W."/>
        </authorList>
    </citation>
    <scope>NUCLEOTIDE SEQUENCE [LARGE SCALE GENOMIC DNA]</scope>
    <source>
        <strain evidence="4">36N120E</strain>
    </source>
</reference>
<feature type="transmembrane region" description="Helical" evidence="3">
    <location>
        <begin position="697"/>
        <end position="722"/>
    </location>
</feature>
<evidence type="ECO:0000256" key="2">
    <source>
        <dbReference type="SAM" id="MobiDB-lite"/>
    </source>
</evidence>
<dbReference type="EMBL" id="LDAU01000259">
    <property type="protein sequence ID" value="KRW98259.1"/>
    <property type="molecule type" value="Genomic_DNA"/>
</dbReference>
<evidence type="ECO:0000313" key="4">
    <source>
        <dbReference type="EMBL" id="KRW98259.1"/>
    </source>
</evidence>
<dbReference type="InParanoid" id="A0A0V0Q7P1"/>
<feature type="transmembrane region" description="Helical" evidence="3">
    <location>
        <begin position="35"/>
        <end position="59"/>
    </location>
</feature>
<keyword evidence="1" id="KW-0175">Coiled coil</keyword>
<dbReference type="AlphaFoldDB" id="A0A0V0Q7P1"/>
<comment type="caution">
    <text evidence="4">The sequence shown here is derived from an EMBL/GenBank/DDBJ whole genome shotgun (WGS) entry which is preliminary data.</text>
</comment>
<name>A0A0V0Q7P1_PSEPJ</name>
<keyword evidence="3" id="KW-1133">Transmembrane helix</keyword>
<feature type="transmembrane region" description="Helical" evidence="3">
    <location>
        <begin position="668"/>
        <end position="691"/>
    </location>
</feature>
<feature type="coiled-coil region" evidence="1">
    <location>
        <begin position="396"/>
        <end position="426"/>
    </location>
</feature>
<sequence length="823" mass="97135">MPQKIFSIYLQRAIVSLLREVGTGFLWALRVSQVFFAASSFSVIELACIVLGLLFDVYFKFNQLGMTKQIDDFLKQLEFISSQSKKLIKSESENSVNLEIKEFDNQNTMIKNLKVLYFTHATFKDCCGVQIPIKKSNKPVAEGVQNIREYLQSRNKKFNEERKSNEQKWEDLNQKLWKKQEELSYINNQQTEDSNQDYTESEKLEIKLQKEIEQLQNLLQKENQQTVDIFIYEGPIQKLNVFSKIIEDKLYIVDMPGFDSNNPIIEKFVQNMLKQQNNTIFTQTKIFSLICDPSSLTKKSFIDKINEIARNNNELIEKMNDKDEVYKKNNQEYIHHDSQEDFKNYFLTVNKIDDNQKEDELNEIINNSNYFKTNENLKNIIDKKLFKISAQQCFKKDILKGNLDNFKQLREEKEDLLRNFLKNQQNWKFIDNICINKQGKQIIQQNKKLYKSDNFKEFEKEFYEVIYNKEQQKEVAYYFQDLHDGISDFLKKIIFKAVQLHINNTELQICEILNIENILIEVINCGVNSDICQQIIKKLDYFLSQSQQEKEQYKTSLNKNQENFLKKINEEFYSLIIFVKKNEIQDCQSKTYLQRIEQFKKDSEQILKQYLDQQNEIVQEYQKKVNNFIISIQDLIPDKLHSSLVSKFKLLQNEYQDKFKIQNPDKPLLGITSFISIVSLLREVGTGFLWALRVSQVFFAASSFSVIELACIVLGLLFDVYFKFNQLGMTKQIDDFLKQLEFISSQSKKLIKSESENSVNLEIKEFDNQNTMIKNLKVCFELLSKKTQDSSKTQKEQTDNDNVNQNDNNDKDNNDNDGLVQVI</sequence>
<evidence type="ECO:0000256" key="1">
    <source>
        <dbReference type="SAM" id="Coils"/>
    </source>
</evidence>
<evidence type="ECO:0000313" key="5">
    <source>
        <dbReference type="Proteomes" id="UP000054937"/>
    </source>
</evidence>
<feature type="region of interest" description="Disordered" evidence="2">
    <location>
        <begin position="790"/>
        <end position="823"/>
    </location>
</feature>
<organism evidence="4 5">
    <name type="scientific">Pseudocohnilembus persalinus</name>
    <name type="common">Ciliate</name>
    <dbReference type="NCBI Taxonomy" id="266149"/>
    <lineage>
        <taxon>Eukaryota</taxon>
        <taxon>Sar</taxon>
        <taxon>Alveolata</taxon>
        <taxon>Ciliophora</taxon>
        <taxon>Intramacronucleata</taxon>
        <taxon>Oligohymenophorea</taxon>
        <taxon>Scuticociliatia</taxon>
        <taxon>Philasterida</taxon>
        <taxon>Pseudocohnilembidae</taxon>
        <taxon>Pseudocohnilembus</taxon>
    </lineage>
</organism>
<dbReference type="FunCoup" id="A0A0V0Q7P1">
    <property type="interactions" value="49"/>
</dbReference>
<proteinExistence type="predicted"/>
<protein>
    <submittedName>
        <fullName evidence="4">Uncharacterized protein</fullName>
    </submittedName>
</protein>
<keyword evidence="5" id="KW-1185">Reference proteome</keyword>
<feature type="coiled-coil region" evidence="1">
    <location>
        <begin position="155"/>
        <end position="225"/>
    </location>
</feature>
<keyword evidence="3" id="KW-0472">Membrane</keyword>
<dbReference type="Proteomes" id="UP000054937">
    <property type="component" value="Unassembled WGS sequence"/>
</dbReference>
<accession>A0A0V0Q7P1</accession>
<gene>
    <name evidence="4" type="ORF">PPERSA_00716</name>
</gene>
<keyword evidence="3" id="KW-0812">Transmembrane</keyword>